<dbReference type="InterPro" id="IPR000639">
    <property type="entry name" value="Epox_hydrolase-like"/>
</dbReference>
<dbReference type="PANTHER" id="PTHR43798">
    <property type="entry name" value="MONOACYLGLYCEROL LIPASE"/>
    <property type="match status" value="1"/>
</dbReference>
<feature type="domain" description="AB hydrolase-1" evidence="1">
    <location>
        <begin position="26"/>
        <end position="127"/>
    </location>
</feature>
<proteinExistence type="predicted"/>
<comment type="caution">
    <text evidence="2">The sequence shown here is derived from an EMBL/GenBank/DDBJ whole genome shotgun (WGS) entry which is preliminary data.</text>
</comment>
<dbReference type="EMBL" id="VOBR01000029">
    <property type="protein sequence ID" value="TWP46849.1"/>
    <property type="molecule type" value="Genomic_DNA"/>
</dbReference>
<organism evidence="2 3">
    <name type="scientific">Lentzea tibetensis</name>
    <dbReference type="NCBI Taxonomy" id="2591470"/>
    <lineage>
        <taxon>Bacteria</taxon>
        <taxon>Bacillati</taxon>
        <taxon>Actinomycetota</taxon>
        <taxon>Actinomycetes</taxon>
        <taxon>Pseudonocardiales</taxon>
        <taxon>Pseudonocardiaceae</taxon>
        <taxon>Lentzea</taxon>
    </lineage>
</organism>
<gene>
    <name evidence="2" type="ORF">FKR81_34115</name>
</gene>
<keyword evidence="2" id="KW-0378">Hydrolase</keyword>
<dbReference type="Pfam" id="PF00561">
    <property type="entry name" value="Abhydrolase_1"/>
    <property type="match status" value="1"/>
</dbReference>
<evidence type="ECO:0000259" key="1">
    <source>
        <dbReference type="Pfam" id="PF00561"/>
    </source>
</evidence>
<dbReference type="PRINTS" id="PR00412">
    <property type="entry name" value="EPOXHYDRLASE"/>
</dbReference>
<dbReference type="Proteomes" id="UP000316639">
    <property type="component" value="Unassembled WGS sequence"/>
</dbReference>
<accession>A0A563EJB5</accession>
<dbReference type="SUPFAM" id="SSF53474">
    <property type="entry name" value="alpha/beta-Hydrolases"/>
    <property type="match status" value="1"/>
</dbReference>
<sequence>MFDGFDLRRIDVGEAVLRVRTGGAGPPVLLLHGHPRTHTTWHRVAPLLARTFTVVCPDLRGYGESSKPGDYSKRAMARDFSALMRGLGHDRFAVAGHDRGGPAATRLTLDHPESVTHLAALDTVPIGSALARCDADFARRWWHWFFLAQPDIPARVINADPDAWYRERYGDTPERMGAENWADFQRAIHDPETVRAMCGDYRAGLEVDRAHDDADLAAGRRIACPVLVLWSLRDDLHEIHGDVLAVWREWADQVSGRGIDSGHHVAEDAPEELARELAAFFTR</sequence>
<dbReference type="InterPro" id="IPR050266">
    <property type="entry name" value="AB_hydrolase_sf"/>
</dbReference>
<dbReference type="InterPro" id="IPR029058">
    <property type="entry name" value="AB_hydrolase_fold"/>
</dbReference>
<dbReference type="PANTHER" id="PTHR43798:SF33">
    <property type="entry name" value="HYDROLASE, PUTATIVE (AFU_ORTHOLOGUE AFUA_2G14860)-RELATED"/>
    <property type="match status" value="1"/>
</dbReference>
<dbReference type="PRINTS" id="PR00111">
    <property type="entry name" value="ABHYDROLASE"/>
</dbReference>
<dbReference type="GO" id="GO:0016020">
    <property type="term" value="C:membrane"/>
    <property type="evidence" value="ECO:0007669"/>
    <property type="project" value="TreeGrafter"/>
</dbReference>
<dbReference type="InterPro" id="IPR000073">
    <property type="entry name" value="AB_hydrolase_1"/>
</dbReference>
<evidence type="ECO:0000313" key="3">
    <source>
        <dbReference type="Proteomes" id="UP000316639"/>
    </source>
</evidence>
<dbReference type="GO" id="GO:0016787">
    <property type="term" value="F:hydrolase activity"/>
    <property type="evidence" value="ECO:0007669"/>
    <property type="project" value="UniProtKB-KW"/>
</dbReference>
<dbReference type="RefSeq" id="WP_146358358.1">
    <property type="nucleotide sequence ID" value="NZ_VOBR01000029.1"/>
</dbReference>
<protein>
    <submittedName>
        <fullName evidence="2">Alpha/beta hydrolase</fullName>
    </submittedName>
</protein>
<name>A0A563EJB5_9PSEU</name>
<dbReference type="AlphaFoldDB" id="A0A563EJB5"/>
<keyword evidence="3" id="KW-1185">Reference proteome</keyword>
<evidence type="ECO:0000313" key="2">
    <source>
        <dbReference type="EMBL" id="TWP46849.1"/>
    </source>
</evidence>
<dbReference type="Gene3D" id="3.40.50.1820">
    <property type="entry name" value="alpha/beta hydrolase"/>
    <property type="match status" value="1"/>
</dbReference>
<reference evidence="2 3" key="1">
    <citation type="submission" date="2019-07" db="EMBL/GenBank/DDBJ databases">
        <title>Lentzea xizangensis sp. nov., isolated from Qinghai-Tibetan Plateau Soils.</title>
        <authorList>
            <person name="Huang J."/>
        </authorList>
    </citation>
    <scope>NUCLEOTIDE SEQUENCE [LARGE SCALE GENOMIC DNA]</scope>
    <source>
        <strain evidence="2 3">FXJ1.1311</strain>
    </source>
</reference>
<dbReference type="OrthoDB" id="9812774at2"/>